<proteinExistence type="predicted"/>
<dbReference type="AlphaFoldDB" id="A0A9E6REW3"/>
<evidence type="ECO:0000313" key="3">
    <source>
        <dbReference type="Proteomes" id="UP000825701"/>
    </source>
</evidence>
<dbReference type="KEGG" id="cmet:K6K41_25535"/>
<reference evidence="2" key="1">
    <citation type="submission" date="2021-08" db="EMBL/GenBank/DDBJ databases">
        <authorList>
            <person name="Zhang H."/>
            <person name="Xu M."/>
            <person name="Yu Z."/>
            <person name="Yang L."/>
            <person name="Cai Y."/>
        </authorList>
    </citation>
    <scope>NUCLEOTIDE SEQUENCE</scope>
    <source>
        <strain evidence="2">CHL1</strain>
    </source>
</reference>
<sequence length="67" mass="7473">MSPGKNYGWPIVTGGLDYTFARVSPFRDLPAMSRRSSNGRPQSRLRASRSTMATCSRAGAATYWCRR</sequence>
<feature type="region of interest" description="Disordered" evidence="1">
    <location>
        <begin position="30"/>
        <end position="51"/>
    </location>
</feature>
<evidence type="ECO:0000256" key="1">
    <source>
        <dbReference type="SAM" id="MobiDB-lite"/>
    </source>
</evidence>
<dbReference type="Proteomes" id="UP000825701">
    <property type="component" value="Chromosome"/>
</dbReference>
<gene>
    <name evidence="2" type="ORF">K6K41_25535</name>
</gene>
<protein>
    <submittedName>
        <fullName evidence="2">PQQ-dependent sugar dehydrogenase</fullName>
    </submittedName>
</protein>
<evidence type="ECO:0000313" key="2">
    <source>
        <dbReference type="EMBL" id="QZN99945.1"/>
    </source>
</evidence>
<name>A0A9E6REW3_9HYPH</name>
<dbReference type="EMBL" id="CP081869">
    <property type="protein sequence ID" value="QZN99945.1"/>
    <property type="molecule type" value="Genomic_DNA"/>
</dbReference>
<accession>A0A9E6REW3</accession>
<keyword evidence="3" id="KW-1185">Reference proteome</keyword>
<organism evidence="2 3">
    <name type="scientific">Chenggangzhangella methanolivorans</name>
    <dbReference type="NCBI Taxonomy" id="1437009"/>
    <lineage>
        <taxon>Bacteria</taxon>
        <taxon>Pseudomonadati</taxon>
        <taxon>Pseudomonadota</taxon>
        <taxon>Alphaproteobacteria</taxon>
        <taxon>Hyphomicrobiales</taxon>
        <taxon>Methylopilaceae</taxon>
        <taxon>Chenggangzhangella</taxon>
    </lineage>
</organism>